<dbReference type="VEuPathDB" id="TriTrypDB:TM35_000261310"/>
<feature type="non-terminal residue" evidence="1">
    <location>
        <position position="138"/>
    </location>
</feature>
<protein>
    <submittedName>
        <fullName evidence="1">Uncharacterized protein</fullName>
    </submittedName>
</protein>
<sequence>VKPMLQEASLAAHTLPASMETSQVQQIFTHDVMGEDSLAVPNTQDSLRMHATPFNERNRLYSNKSTDENIHNPYTLPWKRFSLTKDIYMSNSRPTSASISSIGVESKGYIQSHLTRIMIPEKQNVDSTTESAATEPEV</sequence>
<accession>A0A1X0NR79</accession>
<dbReference type="Proteomes" id="UP000192257">
    <property type="component" value="Unassembled WGS sequence"/>
</dbReference>
<proteinExistence type="predicted"/>
<evidence type="ECO:0000313" key="1">
    <source>
        <dbReference type="EMBL" id="ORC86679.1"/>
    </source>
</evidence>
<dbReference type="RefSeq" id="XP_028880745.1">
    <property type="nucleotide sequence ID" value="XM_029027868.1"/>
</dbReference>
<gene>
    <name evidence="1" type="ORF">TM35_000261310</name>
</gene>
<name>A0A1X0NR79_9TRYP</name>
<dbReference type="AlphaFoldDB" id="A0A1X0NR79"/>
<reference evidence="1 2" key="1">
    <citation type="submission" date="2017-03" db="EMBL/GenBank/DDBJ databases">
        <title>An alternative strategy for trypanosome survival in the mammalian bloodstream revealed through genome and transcriptome analysis of the ubiquitous bovine parasite Trypanosoma (Megatrypanum) theileri.</title>
        <authorList>
            <person name="Kelly S."/>
            <person name="Ivens A."/>
            <person name="Mott A."/>
            <person name="O'Neill E."/>
            <person name="Emms D."/>
            <person name="Macleod O."/>
            <person name="Voorheis P."/>
            <person name="Matthews J."/>
            <person name="Matthews K."/>
            <person name="Carrington M."/>
        </authorList>
    </citation>
    <scope>NUCLEOTIDE SEQUENCE [LARGE SCALE GENOMIC DNA]</scope>
    <source>
        <strain evidence="1">Edinburgh</strain>
    </source>
</reference>
<organism evidence="1 2">
    <name type="scientific">Trypanosoma theileri</name>
    <dbReference type="NCBI Taxonomy" id="67003"/>
    <lineage>
        <taxon>Eukaryota</taxon>
        <taxon>Discoba</taxon>
        <taxon>Euglenozoa</taxon>
        <taxon>Kinetoplastea</taxon>
        <taxon>Metakinetoplastina</taxon>
        <taxon>Trypanosomatida</taxon>
        <taxon>Trypanosomatidae</taxon>
        <taxon>Trypanosoma</taxon>
    </lineage>
</organism>
<feature type="non-terminal residue" evidence="1">
    <location>
        <position position="1"/>
    </location>
</feature>
<keyword evidence="2" id="KW-1185">Reference proteome</keyword>
<dbReference type="EMBL" id="NBCO01000026">
    <property type="protein sequence ID" value="ORC86679.1"/>
    <property type="molecule type" value="Genomic_DNA"/>
</dbReference>
<dbReference type="GeneID" id="39987648"/>
<comment type="caution">
    <text evidence="1">The sequence shown here is derived from an EMBL/GenBank/DDBJ whole genome shotgun (WGS) entry which is preliminary data.</text>
</comment>
<evidence type="ECO:0000313" key="2">
    <source>
        <dbReference type="Proteomes" id="UP000192257"/>
    </source>
</evidence>